<keyword evidence="3" id="KW-1185">Reference proteome</keyword>
<gene>
    <name evidence="2" type="ORF">ATANTOWER_019842</name>
</gene>
<comment type="caution">
    <text evidence="2">The sequence shown here is derived from an EMBL/GenBank/DDBJ whole genome shotgun (WGS) entry which is preliminary data.</text>
</comment>
<dbReference type="Proteomes" id="UP001345963">
    <property type="component" value="Unassembled WGS sequence"/>
</dbReference>
<dbReference type="EMBL" id="JAHUTI010069259">
    <property type="protein sequence ID" value="MED6254211.1"/>
    <property type="molecule type" value="Genomic_DNA"/>
</dbReference>
<accession>A0ABU7BU71</accession>
<evidence type="ECO:0000313" key="3">
    <source>
        <dbReference type="Proteomes" id="UP001345963"/>
    </source>
</evidence>
<name>A0ABU7BU71_9TELE</name>
<sequence>MLATLIHLFFICSQPLWSTMAKSVLSRTWSWPSCCISVSGCWHSSYSLGHLYVEQQFFFLILREFFAMRCNVELPVTSMSECEGDNTKFNTPAPHSHLRPCNTNKSHDIRDGKWLIGDNLDIFT</sequence>
<feature type="chain" id="PRO_5047495759" description="Secreted protein" evidence="1">
    <location>
        <begin position="22"/>
        <end position="124"/>
    </location>
</feature>
<evidence type="ECO:0000313" key="2">
    <source>
        <dbReference type="EMBL" id="MED6254211.1"/>
    </source>
</evidence>
<protein>
    <recommendedName>
        <fullName evidence="4">Secreted protein</fullName>
    </recommendedName>
</protein>
<evidence type="ECO:0008006" key="4">
    <source>
        <dbReference type="Google" id="ProtNLM"/>
    </source>
</evidence>
<keyword evidence="1" id="KW-0732">Signal</keyword>
<proteinExistence type="predicted"/>
<reference evidence="2 3" key="1">
    <citation type="submission" date="2021-07" db="EMBL/GenBank/DDBJ databases">
        <authorList>
            <person name="Palmer J.M."/>
        </authorList>
    </citation>
    <scope>NUCLEOTIDE SEQUENCE [LARGE SCALE GENOMIC DNA]</scope>
    <source>
        <strain evidence="2 3">AT_MEX2019</strain>
        <tissue evidence="2">Muscle</tissue>
    </source>
</reference>
<organism evidence="2 3">
    <name type="scientific">Ataeniobius toweri</name>
    <dbReference type="NCBI Taxonomy" id="208326"/>
    <lineage>
        <taxon>Eukaryota</taxon>
        <taxon>Metazoa</taxon>
        <taxon>Chordata</taxon>
        <taxon>Craniata</taxon>
        <taxon>Vertebrata</taxon>
        <taxon>Euteleostomi</taxon>
        <taxon>Actinopterygii</taxon>
        <taxon>Neopterygii</taxon>
        <taxon>Teleostei</taxon>
        <taxon>Neoteleostei</taxon>
        <taxon>Acanthomorphata</taxon>
        <taxon>Ovalentaria</taxon>
        <taxon>Atherinomorphae</taxon>
        <taxon>Cyprinodontiformes</taxon>
        <taxon>Goodeidae</taxon>
        <taxon>Ataeniobius</taxon>
    </lineage>
</organism>
<evidence type="ECO:0000256" key="1">
    <source>
        <dbReference type="SAM" id="SignalP"/>
    </source>
</evidence>
<feature type="signal peptide" evidence="1">
    <location>
        <begin position="1"/>
        <end position="21"/>
    </location>
</feature>